<dbReference type="EMBL" id="FNCE01000010">
    <property type="protein sequence ID" value="SDG36607.1"/>
    <property type="molecule type" value="Genomic_DNA"/>
</dbReference>
<protein>
    <recommendedName>
        <fullName evidence="3">Tat (Twin-arginine translocation) pathway signal sequence</fullName>
    </recommendedName>
</protein>
<evidence type="ECO:0008006" key="3">
    <source>
        <dbReference type="Google" id="ProtNLM"/>
    </source>
</evidence>
<dbReference type="AlphaFoldDB" id="A0A1G7TMP4"/>
<dbReference type="Proteomes" id="UP000199415">
    <property type="component" value="Unassembled WGS sequence"/>
</dbReference>
<sequence length="186" mass="19963">MTTGESAMDRRRFLRLGGAVAAVTAAGAPVLLASDRALAVELTGAVDQHGADTLLAMLRRLYPHASLGDVYYLNVVADLDSEAAENGETKTLLAEGVKTLDDAMGVPFKTLSDGYQVKVLKRIEGEPFFEKVRGKAVVSLYNQKLVWRQLGYEGASFPKGGYIRRGFDDLAWLPDPPASASPPAHG</sequence>
<keyword evidence="2" id="KW-1185">Reference proteome</keyword>
<dbReference type="InterPro" id="IPR006311">
    <property type="entry name" value="TAT_signal"/>
</dbReference>
<dbReference type="STRING" id="1082479.SAMN05216241_1101"/>
<reference evidence="1 2" key="1">
    <citation type="submission" date="2016-10" db="EMBL/GenBank/DDBJ databases">
        <authorList>
            <person name="de Groot N.N."/>
        </authorList>
    </citation>
    <scope>NUCLEOTIDE SEQUENCE [LARGE SCALE GENOMIC DNA]</scope>
    <source>
        <strain evidence="1 2">DSM 25584</strain>
    </source>
</reference>
<evidence type="ECO:0000313" key="1">
    <source>
        <dbReference type="EMBL" id="SDG36607.1"/>
    </source>
</evidence>
<accession>A0A1G7TMP4</accession>
<gene>
    <name evidence="1" type="ORF">SAMN05216241_1101</name>
</gene>
<dbReference type="OrthoDB" id="4929908at2"/>
<evidence type="ECO:0000313" key="2">
    <source>
        <dbReference type="Proteomes" id="UP000199415"/>
    </source>
</evidence>
<organism evidence="1 2">
    <name type="scientific">Limimonas halophila</name>
    <dbReference type="NCBI Taxonomy" id="1082479"/>
    <lineage>
        <taxon>Bacteria</taxon>
        <taxon>Pseudomonadati</taxon>
        <taxon>Pseudomonadota</taxon>
        <taxon>Alphaproteobacteria</taxon>
        <taxon>Rhodospirillales</taxon>
        <taxon>Rhodovibrionaceae</taxon>
        <taxon>Limimonas</taxon>
    </lineage>
</organism>
<dbReference type="RefSeq" id="WP_090021070.1">
    <property type="nucleotide sequence ID" value="NZ_FNCE01000010.1"/>
</dbReference>
<dbReference type="PROSITE" id="PS51318">
    <property type="entry name" value="TAT"/>
    <property type="match status" value="1"/>
</dbReference>
<name>A0A1G7TMP4_9PROT</name>
<proteinExistence type="predicted"/>